<evidence type="ECO:0000313" key="2">
    <source>
        <dbReference type="EMBL" id="SSX11429.1"/>
    </source>
</evidence>
<gene>
    <name evidence="2" type="primary">CSON003144</name>
</gene>
<sequence>MRNINNNLSWQIIFFMIFHHQIKVNCLLNWTLIGQESDSLKIFIMQTISLIKCEIGGYLYKALYLIYIIHIFIVSLC</sequence>
<dbReference type="VEuPathDB" id="VectorBase:CSON003144"/>
<reference evidence="3" key="2">
    <citation type="submission" date="2018-07" db="EMBL/GenBank/DDBJ databases">
        <authorList>
            <person name="Quirk P.G."/>
            <person name="Krulwich T.A."/>
        </authorList>
    </citation>
    <scope>NUCLEOTIDE SEQUENCE</scope>
</reference>
<keyword evidence="1" id="KW-1133">Transmembrane helix</keyword>
<accession>A0A336L4G5</accession>
<name>A0A336L4G5_CULSO</name>
<dbReference type="EMBL" id="UFQS01001554">
    <property type="protein sequence ID" value="SSX11429.1"/>
    <property type="molecule type" value="Genomic_DNA"/>
</dbReference>
<keyword evidence="1" id="KW-0472">Membrane</keyword>
<feature type="transmembrane region" description="Helical" evidence="1">
    <location>
        <begin position="58"/>
        <end position="76"/>
    </location>
</feature>
<reference evidence="2" key="1">
    <citation type="submission" date="2018-04" db="EMBL/GenBank/DDBJ databases">
        <authorList>
            <person name="Go L.Y."/>
            <person name="Mitchell J.A."/>
        </authorList>
    </citation>
    <scope>NUCLEOTIDE SEQUENCE</scope>
    <source>
        <tissue evidence="2">Whole organism</tissue>
    </source>
</reference>
<proteinExistence type="predicted"/>
<dbReference type="EMBL" id="UFQT01001554">
    <property type="protein sequence ID" value="SSX30997.1"/>
    <property type="molecule type" value="Genomic_DNA"/>
</dbReference>
<evidence type="ECO:0000256" key="1">
    <source>
        <dbReference type="SAM" id="Phobius"/>
    </source>
</evidence>
<evidence type="ECO:0000313" key="3">
    <source>
        <dbReference type="EMBL" id="SSX30997.1"/>
    </source>
</evidence>
<keyword evidence="1" id="KW-0812">Transmembrane</keyword>
<dbReference type="AlphaFoldDB" id="A0A336L4G5"/>
<organism evidence="2">
    <name type="scientific">Culicoides sonorensis</name>
    <name type="common">Biting midge</name>
    <dbReference type="NCBI Taxonomy" id="179676"/>
    <lineage>
        <taxon>Eukaryota</taxon>
        <taxon>Metazoa</taxon>
        <taxon>Ecdysozoa</taxon>
        <taxon>Arthropoda</taxon>
        <taxon>Hexapoda</taxon>
        <taxon>Insecta</taxon>
        <taxon>Pterygota</taxon>
        <taxon>Neoptera</taxon>
        <taxon>Endopterygota</taxon>
        <taxon>Diptera</taxon>
        <taxon>Nematocera</taxon>
        <taxon>Chironomoidea</taxon>
        <taxon>Ceratopogonidae</taxon>
        <taxon>Ceratopogoninae</taxon>
        <taxon>Culicoides</taxon>
        <taxon>Monoculicoides</taxon>
    </lineage>
</organism>
<protein>
    <submittedName>
        <fullName evidence="2">CSON003144 protein</fullName>
    </submittedName>
</protein>